<dbReference type="AlphaFoldDB" id="A0A540VHB6"/>
<accession>A0A540VHB6</accession>
<organism evidence="2 3">
    <name type="scientific">Litorilinea aerophila</name>
    <dbReference type="NCBI Taxonomy" id="1204385"/>
    <lineage>
        <taxon>Bacteria</taxon>
        <taxon>Bacillati</taxon>
        <taxon>Chloroflexota</taxon>
        <taxon>Caldilineae</taxon>
        <taxon>Caldilineales</taxon>
        <taxon>Caldilineaceae</taxon>
        <taxon>Litorilinea</taxon>
    </lineage>
</organism>
<evidence type="ECO:0000313" key="3">
    <source>
        <dbReference type="Proteomes" id="UP000317371"/>
    </source>
</evidence>
<sequence>MADRYQLIARKQEVRRQIERLQRELEALWAQVGRGQQRRVARLEGELERLMAEEYQLRMAIDRSPG</sequence>
<keyword evidence="1" id="KW-0175">Coiled coil</keyword>
<reference evidence="2 3" key="1">
    <citation type="submission" date="2019-06" db="EMBL/GenBank/DDBJ databases">
        <title>Genome sequence of Litorilinea aerophila BAA-2444.</title>
        <authorList>
            <person name="Maclea K.S."/>
            <person name="Maurais E.G."/>
            <person name="Iannazzi L.C."/>
        </authorList>
    </citation>
    <scope>NUCLEOTIDE SEQUENCE [LARGE SCALE GENOMIC DNA]</scope>
    <source>
        <strain evidence="2 3">ATCC BAA-2444</strain>
    </source>
</reference>
<keyword evidence="3" id="KW-1185">Reference proteome</keyword>
<gene>
    <name evidence="2" type="ORF">FKZ61_08715</name>
</gene>
<dbReference type="Proteomes" id="UP000317371">
    <property type="component" value="Unassembled WGS sequence"/>
</dbReference>
<feature type="coiled-coil region" evidence="1">
    <location>
        <begin position="4"/>
        <end position="53"/>
    </location>
</feature>
<proteinExistence type="predicted"/>
<comment type="caution">
    <text evidence="2">The sequence shown here is derived from an EMBL/GenBank/DDBJ whole genome shotgun (WGS) entry which is preliminary data.</text>
</comment>
<evidence type="ECO:0000256" key="1">
    <source>
        <dbReference type="SAM" id="Coils"/>
    </source>
</evidence>
<evidence type="ECO:0000313" key="2">
    <source>
        <dbReference type="EMBL" id="TQE96156.1"/>
    </source>
</evidence>
<dbReference type="RefSeq" id="WP_141609709.1">
    <property type="nucleotide sequence ID" value="NZ_VIGC02000009.1"/>
</dbReference>
<dbReference type="InParanoid" id="A0A540VHB6"/>
<protein>
    <submittedName>
        <fullName evidence="2">Uncharacterized protein</fullName>
    </submittedName>
</protein>
<name>A0A540VHB6_9CHLR</name>
<dbReference type="EMBL" id="VIGC01000009">
    <property type="protein sequence ID" value="TQE96156.1"/>
    <property type="molecule type" value="Genomic_DNA"/>
</dbReference>